<dbReference type="RefSeq" id="WP_129471778.1">
    <property type="nucleotide sequence ID" value="NZ_SAWZ01000007.1"/>
</dbReference>
<evidence type="ECO:0000313" key="2">
    <source>
        <dbReference type="EMBL" id="RXR03466.1"/>
    </source>
</evidence>
<dbReference type="Proteomes" id="UP000289784">
    <property type="component" value="Unassembled WGS sequence"/>
</dbReference>
<sequence>MRALLLVACVLAVSQPDIGKCQARATDVSQRAAAQRIHQQQQRLKALELRGRARHYASLRRARPGPRPFDLAVPQQGPPRITTDSDSSPQAITAETAINLAALGFDASDVAHAEKAGIDLVKAARHVFSGSPTAQELVLLADTVVVARAVPASPQSPRQDGFLSELRFEVLERIKGTSSSGSQISVPLRSGTNPDGTRLRVTSEPTVVQGATYLLILSKNWYQQLTVESGKRPSTPPSASVLSVYQLGDDGSLLHRSGGSTSGIALRSVTEVAHIHERLRGALNAWD</sequence>
<feature type="region of interest" description="Disordered" evidence="1">
    <location>
        <begin position="62"/>
        <end position="88"/>
    </location>
</feature>
<dbReference type="AlphaFoldDB" id="A0A4Q1JT24"/>
<accession>A0A4Q1JT24</accession>
<name>A0A4Q1JT24_9GAMM</name>
<feature type="region of interest" description="Disordered" evidence="1">
    <location>
        <begin position="179"/>
        <end position="200"/>
    </location>
</feature>
<feature type="compositionally biased region" description="Polar residues" evidence="1">
    <location>
        <begin position="179"/>
        <end position="195"/>
    </location>
</feature>
<reference evidence="2 3" key="1">
    <citation type="submission" date="2019-01" db="EMBL/GenBank/DDBJ databases">
        <title>Pseudoxanthomonas composti sp. nov., isolated from compost.</title>
        <authorList>
            <person name="Yang G."/>
        </authorList>
    </citation>
    <scope>NUCLEOTIDE SEQUENCE [LARGE SCALE GENOMIC DNA]</scope>
    <source>
        <strain evidence="2 3">GSS15</strain>
    </source>
</reference>
<comment type="caution">
    <text evidence="2">The sequence shown here is derived from an EMBL/GenBank/DDBJ whole genome shotgun (WGS) entry which is preliminary data.</text>
</comment>
<proteinExistence type="predicted"/>
<organism evidence="2 3">
    <name type="scientific">Pseudoxanthomonas composti</name>
    <dbReference type="NCBI Taxonomy" id="2137479"/>
    <lineage>
        <taxon>Bacteria</taxon>
        <taxon>Pseudomonadati</taxon>
        <taxon>Pseudomonadota</taxon>
        <taxon>Gammaproteobacteria</taxon>
        <taxon>Lysobacterales</taxon>
        <taxon>Lysobacteraceae</taxon>
        <taxon>Pseudoxanthomonas</taxon>
    </lineage>
</organism>
<protein>
    <submittedName>
        <fullName evidence="2">Uncharacterized protein</fullName>
    </submittedName>
</protein>
<gene>
    <name evidence="2" type="ORF">EPA99_13605</name>
</gene>
<evidence type="ECO:0000313" key="3">
    <source>
        <dbReference type="Proteomes" id="UP000289784"/>
    </source>
</evidence>
<keyword evidence="3" id="KW-1185">Reference proteome</keyword>
<dbReference type="EMBL" id="SAWZ01000007">
    <property type="protein sequence ID" value="RXR03466.1"/>
    <property type="molecule type" value="Genomic_DNA"/>
</dbReference>
<evidence type="ECO:0000256" key="1">
    <source>
        <dbReference type="SAM" id="MobiDB-lite"/>
    </source>
</evidence>